<protein>
    <recommendedName>
        <fullName evidence="2">Pyridoxal phosphate homeostasis protein</fullName>
        <shortName evidence="2">PLP homeostasis protein</shortName>
    </recommendedName>
</protein>
<dbReference type="InterPro" id="IPR011078">
    <property type="entry name" value="PyrdxlP_homeostasis"/>
</dbReference>
<accession>A0A1V1I377</accession>
<keyword evidence="7" id="KW-1185">Reference proteome</keyword>
<comment type="cofactor">
    <cofactor evidence="3">
        <name>pyridoxal 5'-phosphate</name>
        <dbReference type="ChEBI" id="CHEBI:597326"/>
    </cofactor>
</comment>
<dbReference type="CDD" id="cd00635">
    <property type="entry name" value="PLPDE_III_YBL036c_like"/>
    <property type="match status" value="1"/>
</dbReference>
<dbReference type="InterPro" id="IPR029066">
    <property type="entry name" value="PLP-binding_barrel"/>
</dbReference>
<organism evidence="6 7">
    <name type="scientific">Romboutsia ilealis</name>
    <dbReference type="NCBI Taxonomy" id="1115758"/>
    <lineage>
        <taxon>Bacteria</taxon>
        <taxon>Bacillati</taxon>
        <taxon>Bacillota</taxon>
        <taxon>Clostridia</taxon>
        <taxon>Peptostreptococcales</taxon>
        <taxon>Peptostreptococcaceae</taxon>
        <taxon>Romboutsia</taxon>
    </lineage>
</organism>
<dbReference type="GeneID" id="82205997"/>
<dbReference type="PANTHER" id="PTHR10146:SF14">
    <property type="entry name" value="PYRIDOXAL PHOSPHATE HOMEOSTASIS PROTEIN"/>
    <property type="match status" value="1"/>
</dbReference>
<feature type="modified residue" description="N6-(pyridoxal phosphate)lysine" evidence="2 3">
    <location>
        <position position="36"/>
    </location>
</feature>
<dbReference type="RefSeq" id="WP_180702083.1">
    <property type="nucleotide sequence ID" value="NZ_CAJUCR010000007.1"/>
</dbReference>
<dbReference type="Pfam" id="PF01168">
    <property type="entry name" value="Ala_racemase_N"/>
    <property type="match status" value="1"/>
</dbReference>
<proteinExistence type="inferred from homology"/>
<dbReference type="GO" id="GO:0016853">
    <property type="term" value="F:isomerase activity"/>
    <property type="evidence" value="ECO:0007669"/>
    <property type="project" value="UniProtKB-KW"/>
</dbReference>
<feature type="domain" description="Alanine racemase N-terminal" evidence="5">
    <location>
        <begin position="11"/>
        <end position="229"/>
    </location>
</feature>
<comment type="function">
    <text evidence="2">Pyridoxal 5'-phosphate (PLP)-binding protein, which is involved in PLP homeostasis.</text>
</comment>
<evidence type="ECO:0000256" key="4">
    <source>
        <dbReference type="RuleBase" id="RU004514"/>
    </source>
</evidence>
<dbReference type="FunFam" id="3.20.20.10:FF:000011">
    <property type="entry name" value="Pyridoxal phosphate homeostasis protein"/>
    <property type="match status" value="1"/>
</dbReference>
<dbReference type="GO" id="GO:0030170">
    <property type="term" value="F:pyridoxal phosphate binding"/>
    <property type="evidence" value="ECO:0007669"/>
    <property type="project" value="UniProtKB-UniRule"/>
</dbReference>
<evidence type="ECO:0000256" key="1">
    <source>
        <dbReference type="ARBA" id="ARBA00022898"/>
    </source>
</evidence>
<evidence type="ECO:0000259" key="5">
    <source>
        <dbReference type="Pfam" id="PF01168"/>
    </source>
</evidence>
<dbReference type="Proteomes" id="UP000245622">
    <property type="component" value="Chromosome 1"/>
</dbReference>
<keyword evidence="1 2" id="KW-0663">Pyridoxal phosphate</keyword>
<keyword evidence="6" id="KW-0413">Isomerase</keyword>
<dbReference type="HAMAP" id="MF_02087">
    <property type="entry name" value="PLP_homeostasis"/>
    <property type="match status" value="1"/>
</dbReference>
<evidence type="ECO:0000256" key="2">
    <source>
        <dbReference type="HAMAP-Rule" id="MF_02087"/>
    </source>
</evidence>
<sequence>MSVIKENLELIRSNIKEFAHNVKRSSEDITLIAVTKTVDVDKVLEAIEYGVTDVGENKPQELARKYDIIGDKVKWHLIGSLQTNKVKYIIDKVHMIHSLDRESLCEEIQKRAEKIDRVIDCLVQVNISKEDSKHGLYKEDVIDFITNVSSKYNNIRIKGLMTMAPFTENEDEVREVFRKLKDLSLDIDKLNISNVSMKYLSMGMSNDYKIAIEEGSTIVRLGTSIFGERNYNKQQIK</sequence>
<name>A0A1V1I377_9FIRM</name>
<gene>
    <name evidence="6" type="ORF">CRIB_1972</name>
</gene>
<dbReference type="PIRSF" id="PIRSF004848">
    <property type="entry name" value="YBL036c_PLPDEIII"/>
    <property type="match status" value="1"/>
</dbReference>
<dbReference type="PANTHER" id="PTHR10146">
    <property type="entry name" value="PROLINE SYNTHETASE CO-TRANSCRIBED BACTERIAL HOMOLOG PROTEIN"/>
    <property type="match status" value="1"/>
</dbReference>
<dbReference type="KEGG" id="ril:CRIB_1972"/>
<dbReference type="EMBL" id="LN555523">
    <property type="protein sequence ID" value="CED94577.1"/>
    <property type="molecule type" value="Genomic_DNA"/>
</dbReference>
<evidence type="ECO:0000256" key="3">
    <source>
        <dbReference type="PIRSR" id="PIRSR004848-1"/>
    </source>
</evidence>
<dbReference type="InterPro" id="IPR001608">
    <property type="entry name" value="Ala_racemase_N"/>
</dbReference>
<dbReference type="NCBIfam" id="TIGR00044">
    <property type="entry name" value="YggS family pyridoxal phosphate-dependent enzyme"/>
    <property type="match status" value="1"/>
</dbReference>
<dbReference type="AlphaFoldDB" id="A0A1V1I377"/>
<evidence type="ECO:0000313" key="7">
    <source>
        <dbReference type="Proteomes" id="UP000245622"/>
    </source>
</evidence>
<evidence type="ECO:0000313" key="6">
    <source>
        <dbReference type="EMBL" id="CED94577.1"/>
    </source>
</evidence>
<dbReference type="Gene3D" id="3.20.20.10">
    <property type="entry name" value="Alanine racemase"/>
    <property type="match status" value="1"/>
</dbReference>
<dbReference type="SUPFAM" id="SSF51419">
    <property type="entry name" value="PLP-binding barrel"/>
    <property type="match status" value="1"/>
</dbReference>
<comment type="similarity">
    <text evidence="2 4">Belongs to the pyridoxal phosphate-binding protein YggS/PROSC family.</text>
</comment>
<reference evidence="6 7" key="1">
    <citation type="submission" date="2014-04" db="EMBL/GenBank/DDBJ databases">
        <authorList>
            <person name="Hornung B.V."/>
        </authorList>
    </citation>
    <scope>NUCLEOTIDE SEQUENCE [LARGE SCALE GENOMIC DNA]</scope>
    <source>
        <strain evidence="6 7">CRIB</strain>
    </source>
</reference>